<feature type="transmembrane region" description="Helical" evidence="7">
    <location>
        <begin position="130"/>
        <end position="151"/>
    </location>
</feature>
<dbReference type="PANTHER" id="PTHR30193:SF41">
    <property type="entry name" value="DIACETYLCHITOBIOSE UPTAKE SYSTEM PERMEASE PROTEIN NGCF"/>
    <property type="match status" value="1"/>
</dbReference>
<keyword evidence="5 7" id="KW-1133">Transmembrane helix</keyword>
<keyword evidence="3" id="KW-1003">Cell membrane</keyword>
<dbReference type="Pfam" id="PF00528">
    <property type="entry name" value="BPD_transp_1"/>
    <property type="match status" value="1"/>
</dbReference>
<gene>
    <name evidence="9" type="ordered locus">Trad_0720</name>
</gene>
<dbReference type="AlphaFoldDB" id="D7CTJ9"/>
<dbReference type="Gene3D" id="1.10.3720.10">
    <property type="entry name" value="MetI-like"/>
    <property type="match status" value="1"/>
</dbReference>
<reference evidence="9 10" key="2">
    <citation type="journal article" date="2011" name="Stand. Genomic Sci.">
        <title>Complete genome sequence of Truepera radiovictrix type strain (RQ-24).</title>
        <authorList>
            <person name="Ivanova N."/>
            <person name="Rohde C."/>
            <person name="Munk C."/>
            <person name="Nolan M."/>
            <person name="Lucas S."/>
            <person name="Del Rio T.G."/>
            <person name="Tice H."/>
            <person name="Deshpande S."/>
            <person name="Cheng J.F."/>
            <person name="Tapia R."/>
            <person name="Han C."/>
            <person name="Goodwin L."/>
            <person name="Pitluck S."/>
            <person name="Liolios K."/>
            <person name="Mavromatis K."/>
            <person name="Mikhailova N."/>
            <person name="Pati A."/>
            <person name="Chen A."/>
            <person name="Palaniappan K."/>
            <person name="Land M."/>
            <person name="Hauser L."/>
            <person name="Chang Y.J."/>
            <person name="Jeffries C.D."/>
            <person name="Brambilla E."/>
            <person name="Rohde M."/>
            <person name="Goker M."/>
            <person name="Tindall B.J."/>
            <person name="Woyke T."/>
            <person name="Bristow J."/>
            <person name="Eisen J.A."/>
            <person name="Markowitz V."/>
            <person name="Hugenholtz P."/>
            <person name="Kyrpides N.C."/>
            <person name="Klenk H.P."/>
            <person name="Lapidus A."/>
        </authorList>
    </citation>
    <scope>NUCLEOTIDE SEQUENCE [LARGE SCALE GENOMIC DNA]</scope>
    <source>
        <strain evidence="10">DSM 17093 / CIP 108686 / LMG 22925 / RQ-24</strain>
    </source>
</reference>
<evidence type="ECO:0000256" key="6">
    <source>
        <dbReference type="ARBA" id="ARBA00023136"/>
    </source>
</evidence>
<dbReference type="GO" id="GO:0005886">
    <property type="term" value="C:plasma membrane"/>
    <property type="evidence" value="ECO:0007669"/>
    <property type="project" value="UniProtKB-SubCell"/>
</dbReference>
<dbReference type="EMBL" id="CP002049">
    <property type="protein sequence ID" value="ADI13856.1"/>
    <property type="molecule type" value="Genomic_DNA"/>
</dbReference>
<comment type="similarity">
    <text evidence="7">Belongs to the binding-protein-dependent transport system permease family.</text>
</comment>
<dbReference type="Proteomes" id="UP000000379">
    <property type="component" value="Chromosome"/>
</dbReference>
<dbReference type="SUPFAM" id="SSF161098">
    <property type="entry name" value="MetI-like"/>
    <property type="match status" value="1"/>
</dbReference>
<evidence type="ECO:0000256" key="4">
    <source>
        <dbReference type="ARBA" id="ARBA00022692"/>
    </source>
</evidence>
<dbReference type="PROSITE" id="PS50928">
    <property type="entry name" value="ABC_TM1"/>
    <property type="match status" value="1"/>
</dbReference>
<keyword evidence="4 7" id="KW-0812">Transmembrane</keyword>
<comment type="subcellular location">
    <subcellularLocation>
        <location evidence="1 7">Cell membrane</location>
        <topology evidence="1 7">Multi-pass membrane protein</topology>
    </subcellularLocation>
</comment>
<evidence type="ECO:0000256" key="5">
    <source>
        <dbReference type="ARBA" id="ARBA00022989"/>
    </source>
</evidence>
<feature type="domain" description="ABC transmembrane type-1" evidence="8">
    <location>
        <begin position="93"/>
        <end position="305"/>
    </location>
</feature>
<dbReference type="InterPro" id="IPR000515">
    <property type="entry name" value="MetI-like"/>
</dbReference>
<dbReference type="GO" id="GO:0055085">
    <property type="term" value="P:transmembrane transport"/>
    <property type="evidence" value="ECO:0007669"/>
    <property type="project" value="InterPro"/>
</dbReference>
<feature type="transmembrane region" description="Helical" evidence="7">
    <location>
        <begin position="178"/>
        <end position="203"/>
    </location>
</feature>
<dbReference type="HOGENOM" id="CLU_016047_0_2_0"/>
<feature type="transmembrane region" description="Helical" evidence="7">
    <location>
        <begin position="287"/>
        <end position="309"/>
    </location>
</feature>
<evidence type="ECO:0000259" key="8">
    <source>
        <dbReference type="PROSITE" id="PS50928"/>
    </source>
</evidence>
<dbReference type="CDD" id="cd06261">
    <property type="entry name" value="TM_PBP2"/>
    <property type="match status" value="1"/>
</dbReference>
<proteinExistence type="inferred from homology"/>
<dbReference type="InterPro" id="IPR051393">
    <property type="entry name" value="ABC_transporter_permease"/>
</dbReference>
<feature type="transmembrane region" description="Helical" evidence="7">
    <location>
        <begin position="232"/>
        <end position="253"/>
    </location>
</feature>
<keyword evidence="10" id="KW-1185">Reference proteome</keyword>
<dbReference type="OrthoDB" id="9804439at2"/>
<keyword evidence="6 7" id="KW-0472">Membrane</keyword>
<evidence type="ECO:0000313" key="10">
    <source>
        <dbReference type="Proteomes" id="UP000000379"/>
    </source>
</evidence>
<reference evidence="10" key="1">
    <citation type="submission" date="2010-05" db="EMBL/GenBank/DDBJ databases">
        <title>The complete genome of Truepera radiovictris DSM 17093.</title>
        <authorList>
            <consortium name="US DOE Joint Genome Institute (JGI-PGF)"/>
            <person name="Lucas S."/>
            <person name="Copeland A."/>
            <person name="Lapidus A."/>
            <person name="Glavina del Rio T."/>
            <person name="Dalin E."/>
            <person name="Tice H."/>
            <person name="Bruce D."/>
            <person name="Goodwin L."/>
            <person name="Pitluck S."/>
            <person name="Kyrpides N."/>
            <person name="Mavromatis K."/>
            <person name="Ovchinnikova G."/>
            <person name="Munk A.C."/>
            <person name="Detter J.C."/>
            <person name="Han C."/>
            <person name="Tapia R."/>
            <person name="Land M."/>
            <person name="Hauser L."/>
            <person name="Markowitz V."/>
            <person name="Cheng J.-F."/>
            <person name="Hugenholtz P."/>
            <person name="Woyke T."/>
            <person name="Wu D."/>
            <person name="Tindall B."/>
            <person name="Pomrenke H.G."/>
            <person name="Brambilla E."/>
            <person name="Klenk H.-P."/>
            <person name="Eisen J.A."/>
        </authorList>
    </citation>
    <scope>NUCLEOTIDE SEQUENCE [LARGE SCALE GENOMIC DNA]</scope>
    <source>
        <strain evidence="10">DSM 17093 / CIP 108686 / LMG 22925 / RQ-24</strain>
    </source>
</reference>
<evidence type="ECO:0000256" key="1">
    <source>
        <dbReference type="ARBA" id="ARBA00004651"/>
    </source>
</evidence>
<dbReference type="eggNOG" id="COG1175">
    <property type="taxonomic scope" value="Bacteria"/>
</dbReference>
<organism evidence="9 10">
    <name type="scientific">Truepera radiovictrix (strain DSM 17093 / CIP 108686 / LMG 22925 / RQ-24)</name>
    <dbReference type="NCBI Taxonomy" id="649638"/>
    <lineage>
        <taxon>Bacteria</taxon>
        <taxon>Thermotogati</taxon>
        <taxon>Deinococcota</taxon>
        <taxon>Deinococci</taxon>
        <taxon>Trueperales</taxon>
        <taxon>Trueperaceae</taxon>
        <taxon>Truepera</taxon>
    </lineage>
</organism>
<evidence type="ECO:0000256" key="3">
    <source>
        <dbReference type="ARBA" id="ARBA00022475"/>
    </source>
</evidence>
<name>D7CTJ9_TRURR</name>
<keyword evidence="2 7" id="KW-0813">Transport</keyword>
<evidence type="ECO:0000256" key="7">
    <source>
        <dbReference type="RuleBase" id="RU363032"/>
    </source>
</evidence>
<feature type="transmembrane region" description="Helical" evidence="7">
    <location>
        <begin position="99"/>
        <end position="118"/>
    </location>
</feature>
<accession>D7CTJ9</accession>
<protein>
    <submittedName>
        <fullName evidence="9">Binding-protein-dependent transport systems inner membrane component</fullName>
    </submittedName>
</protein>
<dbReference type="PANTHER" id="PTHR30193">
    <property type="entry name" value="ABC TRANSPORTER PERMEASE PROTEIN"/>
    <property type="match status" value="1"/>
</dbReference>
<sequence>MTTHTEGQAGAQTLATRPAKKRGRVSLTPYLFVLPHLIFFAAFLGWPLFYGVYISLFNFDFTLPSFRPFVGLQNYANLFDPTSLQYRDFWRALRNTGTFMLWSVPPLVVVALLLAVLLNGDYRGRNVFRAIYFAPWSLSAVVASLLGWWMFQDQGGIINVALGALGLGPVPWLGALPWAWIAITVATVWWTVGFNTIIFLAALQNIPSSLYEAAAIDGASEVQQFWSVTLPLLRSVTVFVVTITLIASANLFAQPFVMTRGGPAGGTESVIMRIYAEGFGAYRMGSAAAMSIFVAVVLLVLTALNFRIFGRTEVS</sequence>
<dbReference type="STRING" id="649638.Trad_0720"/>
<evidence type="ECO:0000313" key="9">
    <source>
        <dbReference type="EMBL" id="ADI13856.1"/>
    </source>
</evidence>
<dbReference type="InterPro" id="IPR035906">
    <property type="entry name" value="MetI-like_sf"/>
</dbReference>
<dbReference type="KEGG" id="tra:Trad_0720"/>
<feature type="transmembrane region" description="Helical" evidence="7">
    <location>
        <begin position="30"/>
        <end position="56"/>
    </location>
</feature>
<evidence type="ECO:0000256" key="2">
    <source>
        <dbReference type="ARBA" id="ARBA00022448"/>
    </source>
</evidence>
<dbReference type="RefSeq" id="WP_013177228.1">
    <property type="nucleotide sequence ID" value="NC_014221.1"/>
</dbReference>